<organism evidence="1 2">
    <name type="scientific">Heterorhabditis bacteriophora</name>
    <name type="common">Entomopathogenic nematode worm</name>
    <dbReference type="NCBI Taxonomy" id="37862"/>
    <lineage>
        <taxon>Eukaryota</taxon>
        <taxon>Metazoa</taxon>
        <taxon>Ecdysozoa</taxon>
        <taxon>Nematoda</taxon>
        <taxon>Chromadorea</taxon>
        <taxon>Rhabditida</taxon>
        <taxon>Rhabditina</taxon>
        <taxon>Rhabditomorpha</taxon>
        <taxon>Strongyloidea</taxon>
        <taxon>Heterorhabditidae</taxon>
        <taxon>Heterorhabditis</taxon>
    </lineage>
</organism>
<keyword evidence="1" id="KW-1185">Reference proteome</keyword>
<sequence>MCRSDQPFENYQEIIQTLFSNSLLFIVAGALPQRSEEPGLCLSALKSRGLCLSALLPPLLREKCGVFLDASEAFGT</sequence>
<protein>
    <submittedName>
        <fullName evidence="2">Uncharacterized protein</fullName>
    </submittedName>
</protein>
<evidence type="ECO:0000313" key="2">
    <source>
        <dbReference type="WBParaSite" id="Hba_07275"/>
    </source>
</evidence>
<proteinExistence type="predicted"/>
<reference evidence="2" key="1">
    <citation type="submission" date="2016-11" db="UniProtKB">
        <authorList>
            <consortium name="WormBaseParasite"/>
        </authorList>
    </citation>
    <scope>IDENTIFICATION</scope>
</reference>
<accession>A0A1I7WQ54</accession>
<dbReference type="AlphaFoldDB" id="A0A1I7WQ54"/>
<name>A0A1I7WQ54_HETBA</name>
<dbReference type="Proteomes" id="UP000095283">
    <property type="component" value="Unplaced"/>
</dbReference>
<evidence type="ECO:0000313" key="1">
    <source>
        <dbReference type="Proteomes" id="UP000095283"/>
    </source>
</evidence>
<dbReference type="WBParaSite" id="Hba_07275">
    <property type="protein sequence ID" value="Hba_07275"/>
    <property type="gene ID" value="Hba_07275"/>
</dbReference>